<dbReference type="AlphaFoldDB" id="A0A8J8SIH0"/>
<organism evidence="14 15">
    <name type="scientific">Vallitalea pronyensis</name>
    <dbReference type="NCBI Taxonomy" id="1348613"/>
    <lineage>
        <taxon>Bacteria</taxon>
        <taxon>Bacillati</taxon>
        <taxon>Bacillota</taxon>
        <taxon>Clostridia</taxon>
        <taxon>Lachnospirales</taxon>
        <taxon>Vallitaleaceae</taxon>
        <taxon>Vallitalea</taxon>
    </lineage>
</organism>
<dbReference type="EMBL" id="CP058649">
    <property type="protein sequence ID" value="QUI24447.1"/>
    <property type="molecule type" value="Genomic_DNA"/>
</dbReference>
<reference evidence="14" key="1">
    <citation type="submission" date="2020-07" db="EMBL/GenBank/DDBJ databases">
        <title>Vallitalea pronyensis genome.</title>
        <authorList>
            <person name="Postec A."/>
        </authorList>
    </citation>
    <scope>NUCLEOTIDE SEQUENCE</scope>
    <source>
        <strain evidence="14">FatNI3</strain>
    </source>
</reference>
<feature type="binding site" evidence="11">
    <location>
        <position position="225"/>
    </location>
    <ligand>
        <name>substrate</name>
    </ligand>
</feature>
<evidence type="ECO:0000256" key="5">
    <source>
        <dbReference type="ARBA" id="ARBA00022801"/>
    </source>
</evidence>
<evidence type="ECO:0000313" key="15">
    <source>
        <dbReference type="Proteomes" id="UP000683246"/>
    </source>
</evidence>
<dbReference type="InterPro" id="IPR011059">
    <property type="entry name" value="Metal-dep_hydrolase_composite"/>
</dbReference>
<dbReference type="GO" id="GO:0006046">
    <property type="term" value="P:N-acetylglucosamine catabolic process"/>
    <property type="evidence" value="ECO:0007669"/>
    <property type="project" value="TreeGrafter"/>
</dbReference>
<keyword evidence="4 12" id="KW-0479">Metal-binding</keyword>
<feature type="binding site" evidence="11">
    <location>
        <position position="141"/>
    </location>
    <ligand>
        <name>substrate</name>
    </ligand>
</feature>
<proteinExistence type="inferred from homology"/>
<dbReference type="SUPFAM" id="SSF51338">
    <property type="entry name" value="Composite domain of metallo-dependent hydrolases"/>
    <property type="match status" value="1"/>
</dbReference>
<evidence type="ECO:0000256" key="2">
    <source>
        <dbReference type="ARBA" id="ARBA00011899"/>
    </source>
</evidence>
<feature type="binding site" evidence="12">
    <location>
        <position position="130"/>
    </location>
    <ligand>
        <name>Zn(2+)</name>
        <dbReference type="ChEBI" id="CHEBI:29105"/>
    </ligand>
</feature>
<comment type="pathway">
    <text evidence="8">Amino-sugar metabolism; N-acetylneuraminate degradation; D-fructose 6-phosphate from N-acetylneuraminate: step 4/5.</text>
</comment>
<dbReference type="NCBIfam" id="TIGR00221">
    <property type="entry name" value="nagA"/>
    <property type="match status" value="1"/>
</dbReference>
<dbReference type="PIRSF" id="PIRSF038994">
    <property type="entry name" value="NagA"/>
    <property type="match status" value="1"/>
</dbReference>
<evidence type="ECO:0000313" key="14">
    <source>
        <dbReference type="EMBL" id="QUI24447.1"/>
    </source>
</evidence>
<feature type="binding site" evidence="12">
    <location>
        <position position="214"/>
    </location>
    <ligand>
        <name>Zn(2+)</name>
        <dbReference type="ChEBI" id="CHEBI:29105"/>
    </ligand>
</feature>
<dbReference type="Gene3D" id="2.30.40.10">
    <property type="entry name" value="Urease, subunit C, domain 1"/>
    <property type="match status" value="1"/>
</dbReference>
<feature type="binding site" evidence="11">
    <location>
        <begin position="217"/>
        <end position="218"/>
    </location>
    <ligand>
        <name>substrate</name>
    </ligand>
</feature>
<evidence type="ECO:0000256" key="3">
    <source>
        <dbReference type="ARBA" id="ARBA00018029"/>
    </source>
</evidence>
<dbReference type="PANTHER" id="PTHR11113">
    <property type="entry name" value="N-ACETYLGLUCOSAMINE-6-PHOSPHATE DEACETYLASE"/>
    <property type="match status" value="1"/>
</dbReference>
<evidence type="ECO:0000256" key="4">
    <source>
        <dbReference type="ARBA" id="ARBA00022723"/>
    </source>
</evidence>
<dbReference type="KEGG" id="vpy:HZI73_20035"/>
<dbReference type="GO" id="GO:0008448">
    <property type="term" value="F:N-acetylglucosamine-6-phosphate deacetylase activity"/>
    <property type="evidence" value="ECO:0007669"/>
    <property type="project" value="UniProtKB-EC"/>
</dbReference>
<dbReference type="InterPro" id="IPR003764">
    <property type="entry name" value="GlcNAc_6-P_deAcase"/>
</dbReference>
<dbReference type="PANTHER" id="PTHR11113:SF14">
    <property type="entry name" value="N-ACETYLGLUCOSAMINE-6-PHOSPHATE DEACETYLASE"/>
    <property type="match status" value="1"/>
</dbReference>
<feature type="domain" description="Amidohydrolase-related" evidence="13">
    <location>
        <begin position="51"/>
        <end position="375"/>
    </location>
</feature>
<gene>
    <name evidence="14" type="primary">nagA</name>
    <name evidence="14" type="ORF">HZI73_20035</name>
</gene>
<sequence length="382" mass="41918">MKCIENGRMLLDGQFVEGKAILFEDTIQKIIDQKDVAKEVIDEHIDAAGKYIVPGFIDVHIHGYKGYDTMDGDLEGLRTISRLIPENGVTSFLPTTMTMDAPIIRQALHTIQTIMDDKSYGAEVLGTHLEGPFISETFKGAQSATYIQKPTGAVIEGYESIIKIITIAPELEGALPFIEAYKNKYGIQFSMGHSEATYDEAMKGVEAGVCSCTHMFNAMTGLHHRQPGVVGAAMNSDVYCELIADTIHVNPALFSLIARIKGMHKILLITDAMMGAGLEDGEYNLGGQKVYLKGGKCMLSNGTIAGSSLKLNKAVYHFTQYTEYDLAKVIDLVTINQAKYIGVEDRKGTLDTGKDADIVILDDQLDIYYTMGKGKKLYEKSN</sequence>
<evidence type="ECO:0000256" key="7">
    <source>
        <dbReference type="ARBA" id="ARBA00047647"/>
    </source>
</evidence>
<evidence type="ECO:0000256" key="12">
    <source>
        <dbReference type="PIRSR" id="PIRSR038994-3"/>
    </source>
</evidence>
<name>A0A8J8SIH0_9FIRM</name>
<accession>A0A8J8SIH0</accession>
<evidence type="ECO:0000256" key="10">
    <source>
        <dbReference type="PIRSR" id="PIRSR038994-1"/>
    </source>
</evidence>
<dbReference type="EC" id="3.5.1.25" evidence="2"/>
<dbReference type="FunFam" id="3.20.20.140:FF:000004">
    <property type="entry name" value="N-acetylglucosamine-6-phosphate deacetylase"/>
    <property type="match status" value="1"/>
</dbReference>
<dbReference type="InterPro" id="IPR006680">
    <property type="entry name" value="Amidohydro-rel"/>
</dbReference>
<keyword evidence="5 9" id="KW-0378">Hydrolase</keyword>
<evidence type="ECO:0000256" key="8">
    <source>
        <dbReference type="ARBA" id="ARBA00060590"/>
    </source>
</evidence>
<dbReference type="Gene3D" id="3.20.20.140">
    <property type="entry name" value="Metal-dependent hydrolases"/>
    <property type="match status" value="1"/>
</dbReference>
<evidence type="ECO:0000256" key="11">
    <source>
        <dbReference type="PIRSR" id="PIRSR038994-2"/>
    </source>
</evidence>
<dbReference type="InterPro" id="IPR032466">
    <property type="entry name" value="Metal_Hydrolase"/>
</dbReference>
<dbReference type="Pfam" id="PF01979">
    <property type="entry name" value="Amidohydro_1"/>
    <property type="match status" value="1"/>
</dbReference>
<dbReference type="SUPFAM" id="SSF51556">
    <property type="entry name" value="Metallo-dependent hydrolases"/>
    <property type="match status" value="1"/>
</dbReference>
<keyword evidence="6 9" id="KW-0119">Carbohydrate metabolism</keyword>
<feature type="active site" description="Proton donor/acceptor" evidence="10">
    <location>
        <position position="271"/>
    </location>
</feature>
<comment type="cofactor">
    <cofactor evidence="12">
        <name>a divalent metal cation</name>
        <dbReference type="ChEBI" id="CHEBI:60240"/>
    </cofactor>
    <text evidence="12">Binds 1 divalent metal cation per subunit.</text>
</comment>
<evidence type="ECO:0000256" key="1">
    <source>
        <dbReference type="ARBA" id="ARBA00010716"/>
    </source>
</evidence>
<feature type="binding site" evidence="11">
    <location>
        <position position="248"/>
    </location>
    <ligand>
        <name>substrate</name>
    </ligand>
</feature>
<evidence type="ECO:0000256" key="6">
    <source>
        <dbReference type="ARBA" id="ARBA00023277"/>
    </source>
</evidence>
<comment type="catalytic activity">
    <reaction evidence="7">
        <text>N-acetyl-D-glucosamine 6-phosphate + H2O = D-glucosamine 6-phosphate + acetate</text>
        <dbReference type="Rhea" id="RHEA:22936"/>
        <dbReference type="ChEBI" id="CHEBI:15377"/>
        <dbReference type="ChEBI" id="CHEBI:30089"/>
        <dbReference type="ChEBI" id="CHEBI:57513"/>
        <dbReference type="ChEBI" id="CHEBI:58725"/>
        <dbReference type="EC" id="3.5.1.25"/>
    </reaction>
</comment>
<dbReference type="GO" id="GO:0046872">
    <property type="term" value="F:metal ion binding"/>
    <property type="evidence" value="ECO:0007669"/>
    <property type="project" value="UniProtKB-KW"/>
</dbReference>
<feature type="binding site" evidence="12">
    <location>
        <position position="193"/>
    </location>
    <ligand>
        <name>Zn(2+)</name>
        <dbReference type="ChEBI" id="CHEBI:29105"/>
    </ligand>
</feature>
<comment type="similarity">
    <text evidence="1 9">Belongs to the metallo-dependent hydrolases superfamily. NagA family.</text>
</comment>
<keyword evidence="15" id="KW-1185">Reference proteome</keyword>
<feature type="binding site" evidence="11">
    <location>
        <begin position="304"/>
        <end position="306"/>
    </location>
    <ligand>
        <name>substrate</name>
    </ligand>
</feature>
<protein>
    <recommendedName>
        <fullName evidence="3">N-acetylglucosamine-6-phosphate deacetylase</fullName>
        <ecNumber evidence="2">3.5.1.25</ecNumber>
    </recommendedName>
</protein>
<evidence type="ECO:0000256" key="9">
    <source>
        <dbReference type="PIRNR" id="PIRNR038994"/>
    </source>
</evidence>
<dbReference type="CDD" id="cd00854">
    <property type="entry name" value="NagA"/>
    <property type="match status" value="1"/>
</dbReference>
<dbReference type="Proteomes" id="UP000683246">
    <property type="component" value="Chromosome"/>
</dbReference>
<evidence type="ECO:0000259" key="13">
    <source>
        <dbReference type="Pfam" id="PF01979"/>
    </source>
</evidence>
<dbReference type="RefSeq" id="WP_212695141.1">
    <property type="nucleotide sequence ID" value="NZ_CP058649.1"/>
</dbReference>